<name>A0A0W8F4J0_9ZZZZ</name>
<dbReference type="AlphaFoldDB" id="A0A0W8F4J0"/>
<comment type="caution">
    <text evidence="1">The sequence shown here is derived from an EMBL/GenBank/DDBJ whole genome shotgun (WGS) entry which is preliminary data.</text>
</comment>
<dbReference type="EMBL" id="LNQE01001532">
    <property type="protein sequence ID" value="KUG15781.1"/>
    <property type="molecule type" value="Genomic_DNA"/>
</dbReference>
<protein>
    <recommendedName>
        <fullName evidence="2">Dna2/Cas4 domain-containing protein</fullName>
    </recommendedName>
</protein>
<gene>
    <name evidence="1" type="ORF">ASZ90_014557</name>
</gene>
<reference evidence="1" key="1">
    <citation type="journal article" date="2015" name="Proc. Natl. Acad. Sci. U.S.A.">
        <title>Networks of energetic and metabolic interactions define dynamics in microbial communities.</title>
        <authorList>
            <person name="Embree M."/>
            <person name="Liu J.K."/>
            <person name="Al-Bassam M.M."/>
            <person name="Zengler K."/>
        </authorList>
    </citation>
    <scope>NUCLEOTIDE SEQUENCE</scope>
</reference>
<dbReference type="Gene3D" id="3.90.320.10">
    <property type="match status" value="1"/>
</dbReference>
<sequence length="223" mass="25393">MIPELSISSIVSASACPLRLYYEQRQEWPETPRYTIAKQISYHLGKTPDPTEVWDEVCHVQGACDHSLREFFDECFRVCRNNPEWRIPRDTDVFVHSATHHIHGVIDKLFDEDPVFSIVRSAKAPKVGVYPSDRIRIACYTACLQEVLGIAVTGGSLEYIPSGISRFCRVAPIDKRRFLRALHEARRIRNGELPRRPLRPPCEHCPQNGRCTPGGGTRLSDIL</sequence>
<accession>A0A0W8F4J0</accession>
<evidence type="ECO:0008006" key="2">
    <source>
        <dbReference type="Google" id="ProtNLM"/>
    </source>
</evidence>
<dbReference type="InterPro" id="IPR011604">
    <property type="entry name" value="PDDEXK-like_dom_sf"/>
</dbReference>
<proteinExistence type="predicted"/>
<organism evidence="1">
    <name type="scientific">hydrocarbon metagenome</name>
    <dbReference type="NCBI Taxonomy" id="938273"/>
    <lineage>
        <taxon>unclassified sequences</taxon>
        <taxon>metagenomes</taxon>
        <taxon>ecological metagenomes</taxon>
    </lineage>
</organism>
<evidence type="ECO:0000313" key="1">
    <source>
        <dbReference type="EMBL" id="KUG15781.1"/>
    </source>
</evidence>